<dbReference type="VEuPathDB" id="FungiDB:RhiirFUN_015582"/>
<sequence>MIQKFQRNATIRERRAWIRLCAYCCGTIFSSFRFRLDETYLLDVILLYTVGSFRSAKIIFAQKLPRSVDTSRPFSFL</sequence>
<dbReference type="EMBL" id="CAGKOT010000010">
    <property type="protein sequence ID" value="CAB5356246.1"/>
    <property type="molecule type" value="Genomic_DNA"/>
</dbReference>
<evidence type="ECO:0000313" key="3">
    <source>
        <dbReference type="EMBL" id="CAB5390511.1"/>
    </source>
</evidence>
<protein>
    <submittedName>
        <fullName evidence="3">Uncharacterized protein</fullName>
    </submittedName>
</protein>
<gene>
    <name evidence="3" type="ORF">CHRIB12_LOCUS21544</name>
    <name evidence="1" type="ORF">CHRIB12_LOCUS6294</name>
    <name evidence="2" type="ORF">CHRIB12_LOCUS7873</name>
</gene>
<reference evidence="3" key="1">
    <citation type="submission" date="2020-05" db="EMBL/GenBank/DDBJ databases">
        <authorList>
            <person name="Rincon C."/>
            <person name="Sanders R I."/>
            <person name="Robbins C."/>
            <person name="Chaturvedi A."/>
        </authorList>
    </citation>
    <scope>NUCLEOTIDE SEQUENCE</scope>
    <source>
        <strain evidence="3">CHB12</strain>
    </source>
</reference>
<evidence type="ECO:0000313" key="1">
    <source>
        <dbReference type="EMBL" id="CAB5356246.1"/>
    </source>
</evidence>
<evidence type="ECO:0000313" key="4">
    <source>
        <dbReference type="Proteomes" id="UP000684084"/>
    </source>
</evidence>
<evidence type="ECO:0000313" key="2">
    <source>
        <dbReference type="EMBL" id="CAB5359789.1"/>
    </source>
</evidence>
<name>A0A915ZUK6_9GLOM</name>
<dbReference type="Proteomes" id="UP000684084">
    <property type="component" value="Unassembled WGS sequence"/>
</dbReference>
<proteinExistence type="predicted"/>
<accession>A0A915ZUK6</accession>
<dbReference type="EMBL" id="CAGKOT010000014">
    <property type="protein sequence ID" value="CAB5359789.1"/>
    <property type="molecule type" value="Genomic_DNA"/>
</dbReference>
<dbReference type="EMBL" id="CAGKOT010000069">
    <property type="protein sequence ID" value="CAB5390511.1"/>
    <property type="molecule type" value="Genomic_DNA"/>
</dbReference>
<dbReference type="AlphaFoldDB" id="A0A915ZUK6"/>
<organism evidence="3 4">
    <name type="scientific">Rhizophagus irregularis</name>
    <dbReference type="NCBI Taxonomy" id="588596"/>
    <lineage>
        <taxon>Eukaryota</taxon>
        <taxon>Fungi</taxon>
        <taxon>Fungi incertae sedis</taxon>
        <taxon>Mucoromycota</taxon>
        <taxon>Glomeromycotina</taxon>
        <taxon>Glomeromycetes</taxon>
        <taxon>Glomerales</taxon>
        <taxon>Glomeraceae</taxon>
        <taxon>Rhizophagus</taxon>
    </lineage>
</organism>
<comment type="caution">
    <text evidence="3">The sequence shown here is derived from an EMBL/GenBank/DDBJ whole genome shotgun (WGS) entry which is preliminary data.</text>
</comment>